<dbReference type="Proteomes" id="UP001057375">
    <property type="component" value="Unassembled WGS sequence"/>
</dbReference>
<protein>
    <submittedName>
        <fullName evidence="1">Uncharacterized protein</fullName>
    </submittedName>
</protein>
<accession>A0ABQ5K0I6</accession>
<reference evidence="1" key="1">
    <citation type="submission" date="2022-03" db="EMBL/GenBank/DDBJ databases">
        <title>Draft genome sequence of Aduncisulcus paluster, a free-living microaerophilic Fornicata.</title>
        <authorList>
            <person name="Yuyama I."/>
            <person name="Kume K."/>
            <person name="Tamura T."/>
            <person name="Inagaki Y."/>
            <person name="Hashimoto T."/>
        </authorList>
    </citation>
    <scope>NUCLEOTIDE SEQUENCE</scope>
    <source>
        <strain evidence="1">NY0171</strain>
    </source>
</reference>
<sequence length="372" mass="42757">MPIIGKTVVDLGTDCSGDHLFRKPPYPADDTSVAKIDESKAYGDVNPHHSTFCEGKPELKKFLQGKRHFYFKSELFLPFVRTGYIESFFVSQHSWPHGIKDFKALFTVADGDAEKIITKEYRMEKRHSRHYFWQQFQVDLENVVSCKIEIISTWNGDLTQNHFNGIIFVCDLSAVDSFPGIPSCPSEADFQRSTSRADEADGGCPYPVGHPDLSEIDGSKAYGDYHDGDNHSTLLKFLRGEILICFYPNLHLPFITRHYLSKFVVSNHSWSYGIKDFNVTFTTSDGKKITKEYQMGEIPPNHYFWQEFPIDIDNVISCDIHVISSWNGKQRNIFMQAIRFVIDKEQEKMKAAKELVRAELATIERLSMLPWL</sequence>
<name>A0ABQ5K0I6_9EUKA</name>
<evidence type="ECO:0000313" key="2">
    <source>
        <dbReference type="Proteomes" id="UP001057375"/>
    </source>
</evidence>
<evidence type="ECO:0000313" key="1">
    <source>
        <dbReference type="EMBL" id="GKT19806.1"/>
    </source>
</evidence>
<gene>
    <name evidence="1" type="ORF">ADUPG1_011574</name>
</gene>
<organism evidence="1 2">
    <name type="scientific">Aduncisulcus paluster</name>
    <dbReference type="NCBI Taxonomy" id="2918883"/>
    <lineage>
        <taxon>Eukaryota</taxon>
        <taxon>Metamonada</taxon>
        <taxon>Carpediemonas-like organisms</taxon>
        <taxon>Aduncisulcus</taxon>
    </lineage>
</organism>
<comment type="caution">
    <text evidence="1">The sequence shown here is derived from an EMBL/GenBank/DDBJ whole genome shotgun (WGS) entry which is preliminary data.</text>
</comment>
<dbReference type="EMBL" id="BQXS01012103">
    <property type="protein sequence ID" value="GKT19806.1"/>
    <property type="molecule type" value="Genomic_DNA"/>
</dbReference>
<proteinExistence type="predicted"/>
<keyword evidence="2" id="KW-1185">Reference proteome</keyword>